<name>A0A517QJL8_9PLAN</name>
<dbReference type="Gene3D" id="1.20.1440.230">
    <property type="entry name" value="NADH-ubiquinone oxidoreductase 51kDa subunit, iron-sulphur binding domain"/>
    <property type="match status" value="1"/>
</dbReference>
<dbReference type="Pfam" id="PF01257">
    <property type="entry name" value="2Fe-2S_thioredx"/>
    <property type="match status" value="1"/>
</dbReference>
<accession>A0A517QJL8</accession>
<dbReference type="InterPro" id="IPR037225">
    <property type="entry name" value="Nuo51_FMN-bd_sf"/>
</dbReference>
<dbReference type="GO" id="GO:0051539">
    <property type="term" value="F:4 iron, 4 sulfur cluster binding"/>
    <property type="evidence" value="ECO:0007669"/>
    <property type="project" value="UniProtKB-KW"/>
</dbReference>
<dbReference type="Pfam" id="PF10531">
    <property type="entry name" value="SLBB"/>
    <property type="match status" value="1"/>
</dbReference>
<protein>
    <submittedName>
        <fullName evidence="7">NADP-reducing hydrogenase subunit HndC</fullName>
        <ecNumber evidence="7">1.12.1.3</ecNumber>
    </submittedName>
</protein>
<dbReference type="SUPFAM" id="SSF142984">
    <property type="entry name" value="Nqo1 middle domain-like"/>
    <property type="match status" value="1"/>
</dbReference>
<keyword evidence="7" id="KW-0560">Oxidoreductase</keyword>
<dbReference type="GO" id="GO:0050583">
    <property type="term" value="F:hydrogen dehydrogenase (NADP+) activity"/>
    <property type="evidence" value="ECO:0007669"/>
    <property type="project" value="UniProtKB-EC"/>
</dbReference>
<dbReference type="SMART" id="SM00928">
    <property type="entry name" value="NADH_4Fe-4S"/>
    <property type="match status" value="1"/>
</dbReference>
<evidence type="ECO:0000256" key="5">
    <source>
        <dbReference type="ARBA" id="ARBA00023014"/>
    </source>
</evidence>
<feature type="domain" description="NADH-ubiquinone oxidoreductase 51kDa subunit iron-sulphur binding" evidence="6">
    <location>
        <begin position="461"/>
        <end position="506"/>
    </location>
</feature>
<dbReference type="FunFam" id="3.40.50.11540:FF:000001">
    <property type="entry name" value="NADH dehydrogenase [ubiquinone] flavoprotein 1, mitochondrial"/>
    <property type="match status" value="1"/>
</dbReference>
<reference evidence="7 8" key="1">
    <citation type="submission" date="2019-02" db="EMBL/GenBank/DDBJ databases">
        <title>Deep-cultivation of Planctomycetes and their phenomic and genomic characterization uncovers novel biology.</title>
        <authorList>
            <person name="Wiegand S."/>
            <person name="Jogler M."/>
            <person name="Boedeker C."/>
            <person name="Pinto D."/>
            <person name="Vollmers J."/>
            <person name="Rivas-Marin E."/>
            <person name="Kohn T."/>
            <person name="Peeters S.H."/>
            <person name="Heuer A."/>
            <person name="Rast P."/>
            <person name="Oberbeckmann S."/>
            <person name="Bunk B."/>
            <person name="Jeske O."/>
            <person name="Meyerdierks A."/>
            <person name="Storesund J.E."/>
            <person name="Kallscheuer N."/>
            <person name="Luecker S."/>
            <person name="Lage O.M."/>
            <person name="Pohl T."/>
            <person name="Merkel B.J."/>
            <person name="Hornburger P."/>
            <person name="Mueller R.-W."/>
            <person name="Bruemmer F."/>
            <person name="Labrenz M."/>
            <person name="Spormann A.M."/>
            <person name="Op den Camp H."/>
            <person name="Overmann J."/>
            <person name="Amann R."/>
            <person name="Jetten M.S.M."/>
            <person name="Mascher T."/>
            <person name="Medema M.H."/>
            <person name="Devos D.P."/>
            <person name="Kaster A.-K."/>
            <person name="Ovreas L."/>
            <person name="Rohde M."/>
            <person name="Galperin M.Y."/>
            <person name="Jogler C."/>
        </authorList>
    </citation>
    <scope>NUCLEOTIDE SEQUENCE [LARGE SCALE GENOMIC DNA]</scope>
    <source>
        <strain evidence="7 8">Mal48</strain>
    </source>
</reference>
<dbReference type="Gene3D" id="3.10.20.600">
    <property type="match status" value="1"/>
</dbReference>
<dbReference type="PROSITE" id="PS00645">
    <property type="entry name" value="COMPLEX1_51K_2"/>
    <property type="match status" value="1"/>
</dbReference>
<dbReference type="Pfam" id="PF10589">
    <property type="entry name" value="NADH_4Fe-4S"/>
    <property type="match status" value="1"/>
</dbReference>
<dbReference type="SUPFAM" id="SSF140490">
    <property type="entry name" value="Nqo1C-terminal domain-like"/>
    <property type="match status" value="1"/>
</dbReference>
<dbReference type="Gene3D" id="1.10.10.1590">
    <property type="entry name" value="NADH-quinone oxidoreductase subunit E"/>
    <property type="match status" value="1"/>
</dbReference>
<gene>
    <name evidence="7" type="primary">hndC</name>
    <name evidence="7" type="ORF">Mal48_10300</name>
</gene>
<dbReference type="CDD" id="cd02980">
    <property type="entry name" value="TRX_Fd_family"/>
    <property type="match status" value="1"/>
</dbReference>
<dbReference type="EC" id="1.12.1.3" evidence="7"/>
<dbReference type="InterPro" id="IPR037207">
    <property type="entry name" value="Nuop51_4Fe4S-bd_sf"/>
</dbReference>
<dbReference type="EMBL" id="CP036267">
    <property type="protein sequence ID" value="QDT31794.1"/>
    <property type="molecule type" value="Genomic_DNA"/>
</dbReference>
<dbReference type="GO" id="GO:0010181">
    <property type="term" value="F:FMN binding"/>
    <property type="evidence" value="ECO:0007669"/>
    <property type="project" value="InterPro"/>
</dbReference>
<keyword evidence="4" id="KW-0408">Iron</keyword>
<dbReference type="GO" id="GO:0008137">
    <property type="term" value="F:NADH dehydrogenase (ubiquinone) activity"/>
    <property type="evidence" value="ECO:0007669"/>
    <property type="project" value="InterPro"/>
</dbReference>
<evidence type="ECO:0000256" key="1">
    <source>
        <dbReference type="ARBA" id="ARBA00007523"/>
    </source>
</evidence>
<evidence type="ECO:0000313" key="7">
    <source>
        <dbReference type="EMBL" id="QDT31794.1"/>
    </source>
</evidence>
<evidence type="ECO:0000259" key="6">
    <source>
        <dbReference type="SMART" id="SM00928"/>
    </source>
</evidence>
<dbReference type="InterPro" id="IPR036249">
    <property type="entry name" value="Thioredoxin-like_sf"/>
</dbReference>
<sequence length="548" mass="60199">MKLLRQLMEQQHERGYLSDENLREISRNQKIPLYRLEELVSFYPAFRREAPKQFTIDVCRDACCQMAENSASRQVLLNTLNQQNVDYELREVSCLGRCDAAPAVAVNDNPIAPRTLNDIEVKTALGNTAPHNGSHGESADASPLTSKWKSDLYQSIDERYRVVKELVGSEKDLSQTCIELLKGTNLTGRGGAGFPTGLKWELVTKEQAETKYVICNADESEPGTFKDREIIRHAPHLIIEGMLLAGLTIGAESGIIYIRHEYGPEEAILKQALEDAYKQGLLGENAAESGKRFEVEVFTSPGGYILGEETALLEALEDKRGEPRNKPPYPGQFGLWGKPTLINNVETFAVAPSIIGNGPQWWADQGIGEFEGVKFVCISGDVKSPGVFEVPMGTTFATVIEMAGGVRDNKSVKAFLPGGASSLFLKPEFLETPIDFPAVKKVGSMLGTGAIMIFDEDRNLYDIATNITRFFRNESCGKCVPCRVGSEKGVAILESVFNGEYAASQLQVLDELHETLEETSICGLGQVALAPVISMLKQFPEEIPSHGN</sequence>
<dbReference type="Pfam" id="PF01512">
    <property type="entry name" value="Complex1_51K"/>
    <property type="match status" value="1"/>
</dbReference>
<organism evidence="7 8">
    <name type="scientific">Thalassoglobus polymorphus</name>
    <dbReference type="NCBI Taxonomy" id="2527994"/>
    <lineage>
        <taxon>Bacteria</taxon>
        <taxon>Pseudomonadati</taxon>
        <taxon>Planctomycetota</taxon>
        <taxon>Planctomycetia</taxon>
        <taxon>Planctomycetales</taxon>
        <taxon>Planctomycetaceae</taxon>
        <taxon>Thalassoglobus</taxon>
    </lineage>
</organism>
<evidence type="ECO:0000256" key="3">
    <source>
        <dbReference type="ARBA" id="ARBA00022723"/>
    </source>
</evidence>
<evidence type="ECO:0000313" key="8">
    <source>
        <dbReference type="Proteomes" id="UP000315724"/>
    </source>
</evidence>
<dbReference type="SUPFAM" id="SSF52833">
    <property type="entry name" value="Thioredoxin-like"/>
    <property type="match status" value="1"/>
</dbReference>
<keyword evidence="3" id="KW-0479">Metal-binding</keyword>
<dbReference type="InterPro" id="IPR011538">
    <property type="entry name" value="Nuo51_FMN-bd"/>
</dbReference>
<keyword evidence="2" id="KW-0004">4Fe-4S</keyword>
<dbReference type="RefSeq" id="WP_145196641.1">
    <property type="nucleotide sequence ID" value="NZ_CP036267.1"/>
</dbReference>
<dbReference type="KEGG" id="tpol:Mal48_10300"/>
<dbReference type="AlphaFoldDB" id="A0A517QJL8"/>
<comment type="similarity">
    <text evidence="1">Belongs to the complex I 51 kDa subunit family.</text>
</comment>
<dbReference type="SUPFAM" id="SSF142019">
    <property type="entry name" value="Nqo1 FMN-binding domain-like"/>
    <property type="match status" value="1"/>
</dbReference>
<evidence type="ECO:0000256" key="2">
    <source>
        <dbReference type="ARBA" id="ARBA00022485"/>
    </source>
</evidence>
<dbReference type="OrthoDB" id="9761899at2"/>
<keyword evidence="8" id="KW-1185">Reference proteome</keyword>
<dbReference type="Proteomes" id="UP000315724">
    <property type="component" value="Chromosome"/>
</dbReference>
<dbReference type="InterPro" id="IPR041921">
    <property type="entry name" value="NuoE_N"/>
</dbReference>
<evidence type="ECO:0000256" key="4">
    <source>
        <dbReference type="ARBA" id="ARBA00023004"/>
    </source>
</evidence>
<dbReference type="Gene3D" id="3.40.30.10">
    <property type="entry name" value="Glutaredoxin"/>
    <property type="match status" value="1"/>
</dbReference>
<dbReference type="GO" id="GO:0046872">
    <property type="term" value="F:metal ion binding"/>
    <property type="evidence" value="ECO:0007669"/>
    <property type="project" value="UniProtKB-KW"/>
</dbReference>
<dbReference type="Gene3D" id="3.40.50.11540">
    <property type="entry name" value="NADH-ubiquinone oxidoreductase 51kDa subunit"/>
    <property type="match status" value="1"/>
</dbReference>
<dbReference type="InterPro" id="IPR019554">
    <property type="entry name" value="Soluble_ligand-bd"/>
</dbReference>
<keyword evidence="5" id="KW-0411">Iron-sulfur</keyword>
<proteinExistence type="inferred from homology"/>
<dbReference type="InterPro" id="IPR001949">
    <property type="entry name" value="NADH-UbQ_OxRdtase_51kDa_CS"/>
</dbReference>
<dbReference type="PANTHER" id="PTHR43578:SF3">
    <property type="entry name" value="NADH-QUINONE OXIDOREDUCTASE SUBUNIT F"/>
    <property type="match status" value="1"/>
</dbReference>
<dbReference type="InterPro" id="IPR019575">
    <property type="entry name" value="Nuop51_4Fe4S-bd"/>
</dbReference>
<dbReference type="PANTHER" id="PTHR43578">
    <property type="entry name" value="NADH-QUINONE OXIDOREDUCTASE SUBUNIT F"/>
    <property type="match status" value="1"/>
</dbReference>